<evidence type="ECO:0000256" key="2">
    <source>
        <dbReference type="ARBA" id="ARBA00022723"/>
    </source>
</evidence>
<dbReference type="GO" id="GO:0009055">
    <property type="term" value="F:electron transfer activity"/>
    <property type="evidence" value="ECO:0007669"/>
    <property type="project" value="InterPro"/>
</dbReference>
<keyword evidence="7" id="KW-1185">Reference proteome</keyword>
<evidence type="ECO:0000256" key="1">
    <source>
        <dbReference type="ARBA" id="ARBA00022617"/>
    </source>
</evidence>
<dbReference type="OrthoDB" id="7854060at2"/>
<evidence type="ECO:0000313" key="6">
    <source>
        <dbReference type="EMBL" id="PPB81594.1"/>
    </source>
</evidence>
<dbReference type="Proteomes" id="UP000239736">
    <property type="component" value="Unassembled WGS sequence"/>
</dbReference>
<name>A0A2S5JJB4_9RHOB</name>
<evidence type="ECO:0000259" key="5">
    <source>
        <dbReference type="PROSITE" id="PS51007"/>
    </source>
</evidence>
<protein>
    <submittedName>
        <fullName evidence="6">Cytochrome c</fullName>
    </submittedName>
</protein>
<gene>
    <name evidence="6" type="ORF">LV82_00803</name>
</gene>
<sequence>MKRTQIMAIAGAVAAIGIIALYATTTRVDTAKDNVAKASPAMPGEALVRVTVPNLTEDERIGEAAFNARCAQCHGPNAAGRNGVAPPLVHKIYEPGHHADMAFFMAAQNGVRAHHWPFGDMPPVPGITRAEIASIVAYVRALQRANGIE</sequence>
<reference evidence="6 7" key="1">
    <citation type="submission" date="2018-01" db="EMBL/GenBank/DDBJ databases">
        <title>Genomic Encyclopedia of Archaeal and Bacterial Type Strains, Phase II (KMG-II): from individual species to whole genera.</title>
        <authorList>
            <person name="Goeker M."/>
        </authorList>
    </citation>
    <scope>NUCLEOTIDE SEQUENCE [LARGE SCALE GENOMIC DNA]</scope>
    <source>
        <strain evidence="6 7">DSM 12048</strain>
    </source>
</reference>
<dbReference type="AlphaFoldDB" id="A0A2S5JJB4"/>
<dbReference type="InterPro" id="IPR036909">
    <property type="entry name" value="Cyt_c-like_dom_sf"/>
</dbReference>
<evidence type="ECO:0000256" key="4">
    <source>
        <dbReference type="PROSITE-ProRule" id="PRU00433"/>
    </source>
</evidence>
<proteinExistence type="predicted"/>
<dbReference type="GO" id="GO:0046872">
    <property type="term" value="F:metal ion binding"/>
    <property type="evidence" value="ECO:0007669"/>
    <property type="project" value="UniProtKB-KW"/>
</dbReference>
<evidence type="ECO:0000313" key="7">
    <source>
        <dbReference type="Proteomes" id="UP000239736"/>
    </source>
</evidence>
<feature type="domain" description="Cytochrome c" evidence="5">
    <location>
        <begin position="57"/>
        <end position="143"/>
    </location>
</feature>
<dbReference type="PANTHER" id="PTHR33751:SF1">
    <property type="entry name" value="CBB3-TYPE CYTOCHROME C OXIDASE SUBUNIT FIXP"/>
    <property type="match status" value="1"/>
</dbReference>
<dbReference type="Pfam" id="PF00034">
    <property type="entry name" value="Cytochrom_C"/>
    <property type="match status" value="1"/>
</dbReference>
<dbReference type="PROSITE" id="PS51007">
    <property type="entry name" value="CYTC"/>
    <property type="match status" value="1"/>
</dbReference>
<dbReference type="Gene3D" id="1.10.760.10">
    <property type="entry name" value="Cytochrome c-like domain"/>
    <property type="match status" value="1"/>
</dbReference>
<keyword evidence="2 4" id="KW-0479">Metal-binding</keyword>
<dbReference type="PANTHER" id="PTHR33751">
    <property type="entry name" value="CBB3-TYPE CYTOCHROME C OXIDASE SUBUNIT FIXP"/>
    <property type="match status" value="1"/>
</dbReference>
<dbReference type="InterPro" id="IPR009056">
    <property type="entry name" value="Cyt_c-like_dom"/>
</dbReference>
<evidence type="ECO:0000256" key="3">
    <source>
        <dbReference type="ARBA" id="ARBA00023004"/>
    </source>
</evidence>
<dbReference type="SUPFAM" id="SSF46626">
    <property type="entry name" value="Cytochrome c"/>
    <property type="match status" value="1"/>
</dbReference>
<dbReference type="EMBL" id="PRDS01000002">
    <property type="protein sequence ID" value="PPB81594.1"/>
    <property type="molecule type" value="Genomic_DNA"/>
</dbReference>
<keyword evidence="1 4" id="KW-0349">Heme</keyword>
<dbReference type="RefSeq" id="WP_104069436.1">
    <property type="nucleotide sequence ID" value="NZ_PRDS01000002.1"/>
</dbReference>
<accession>A0A2S5JJB4</accession>
<dbReference type="InterPro" id="IPR050597">
    <property type="entry name" value="Cytochrome_c_Oxidase_Subunit"/>
</dbReference>
<keyword evidence="3 4" id="KW-0408">Iron</keyword>
<comment type="caution">
    <text evidence="6">The sequence shown here is derived from an EMBL/GenBank/DDBJ whole genome shotgun (WGS) entry which is preliminary data.</text>
</comment>
<dbReference type="GO" id="GO:0020037">
    <property type="term" value="F:heme binding"/>
    <property type="evidence" value="ECO:0007669"/>
    <property type="project" value="InterPro"/>
</dbReference>
<organism evidence="6 7">
    <name type="scientific">Albidovulum inexpectatum</name>
    <dbReference type="NCBI Taxonomy" id="196587"/>
    <lineage>
        <taxon>Bacteria</taxon>
        <taxon>Pseudomonadati</taxon>
        <taxon>Pseudomonadota</taxon>
        <taxon>Alphaproteobacteria</taxon>
        <taxon>Rhodobacterales</taxon>
        <taxon>Paracoccaceae</taxon>
        <taxon>Albidovulum</taxon>
    </lineage>
</organism>